<feature type="region of interest" description="Disordered" evidence="8">
    <location>
        <begin position="126"/>
        <end position="149"/>
    </location>
</feature>
<accession>A0A9D4P213</accession>
<dbReference type="PROSITE" id="PS00972">
    <property type="entry name" value="USP_1"/>
    <property type="match status" value="1"/>
</dbReference>
<evidence type="ECO:0000256" key="2">
    <source>
        <dbReference type="ARBA" id="ARBA00005427"/>
    </source>
</evidence>
<dbReference type="InterPro" id="IPR050164">
    <property type="entry name" value="Peptidase_C19"/>
</dbReference>
<dbReference type="PROSITE" id="PS00973">
    <property type="entry name" value="USP_2"/>
    <property type="match status" value="1"/>
</dbReference>
<organism evidence="10">
    <name type="scientific">Dermatophagoides farinae</name>
    <name type="common">American house dust mite</name>
    <dbReference type="NCBI Taxonomy" id="6954"/>
    <lineage>
        <taxon>Eukaryota</taxon>
        <taxon>Metazoa</taxon>
        <taxon>Ecdysozoa</taxon>
        <taxon>Arthropoda</taxon>
        <taxon>Chelicerata</taxon>
        <taxon>Arachnida</taxon>
        <taxon>Acari</taxon>
        <taxon>Acariformes</taxon>
        <taxon>Sarcoptiformes</taxon>
        <taxon>Astigmata</taxon>
        <taxon>Psoroptidia</taxon>
        <taxon>Analgoidea</taxon>
        <taxon>Pyroglyphidae</taxon>
        <taxon>Dermatophagoidinae</taxon>
        <taxon>Dermatophagoides</taxon>
    </lineage>
</organism>
<dbReference type="SUPFAM" id="SSF54001">
    <property type="entry name" value="Cysteine proteinases"/>
    <property type="match status" value="1"/>
</dbReference>
<dbReference type="GO" id="GO:0006508">
    <property type="term" value="P:proteolysis"/>
    <property type="evidence" value="ECO:0007669"/>
    <property type="project" value="UniProtKB-KW"/>
</dbReference>
<dbReference type="EC" id="3.4.19.12" evidence="3"/>
<dbReference type="PROSITE" id="PS50235">
    <property type="entry name" value="USP_3"/>
    <property type="match status" value="1"/>
</dbReference>
<dbReference type="InterPro" id="IPR038765">
    <property type="entry name" value="Papain-like_cys_pep_sf"/>
</dbReference>
<protein>
    <recommendedName>
        <fullName evidence="3">ubiquitinyl hydrolase 1</fullName>
        <ecNumber evidence="3">3.4.19.12</ecNumber>
    </recommendedName>
</protein>
<evidence type="ECO:0000256" key="3">
    <source>
        <dbReference type="ARBA" id="ARBA00012759"/>
    </source>
</evidence>
<feature type="compositionally biased region" description="Low complexity" evidence="8">
    <location>
        <begin position="1003"/>
        <end position="1027"/>
    </location>
</feature>
<feature type="compositionally biased region" description="Low complexity" evidence="8">
    <location>
        <begin position="311"/>
        <end position="323"/>
    </location>
</feature>
<dbReference type="InterPro" id="IPR001394">
    <property type="entry name" value="Peptidase_C19_UCH"/>
</dbReference>
<keyword evidence="6 10" id="KW-0378">Hydrolase</keyword>
<evidence type="ECO:0000256" key="4">
    <source>
        <dbReference type="ARBA" id="ARBA00022670"/>
    </source>
</evidence>
<sequence length="1082" mass="120338">MEFFDSTGISNEEAQALDVIKYESSGIEFLLNYNTHRLGQIISNNNNNFINTQSAGAAAPHGHPPHPYIFGAAHPAYYPHPPPPPPNHPYAIHTLPLGASQQPVHPTAAAAASVNQQHQRMPTMQNIGVHSSSNNKNSKNPSNVNSSPICDIRNSSNIYMSPQYSDATRQIIDVNQRLKNASVTGDQSGGNISDQILVSNGGSTATVAMPAHHLSSYANPYAFQPHALSFPHHFPHQPFYYVTSESFLQYQSIQPPQTHISPIPPVAHLINTSSSMNIPLTSTNQPPQLPASSSSSIPSAAMVTTTISSSSISTSSISSTSTTPYQNNTSGQETTLQKNRPMSTSDDKNSMIDQNVPSQSTIQDEVIKTNQNVSEKSSPETTDVNQASDYLKLCLNISDSSGKDDDNTTITKDSDQIETPAVIQNNNTVAANTELESITDDAAAEQFTNNKQSDPSSNKPTTWASRLFPTSITTGLNNIENQMANSNNNDGEESKVNVIHDISTTNSFVVTVSSELKSPSLQPNGDFPELNVIIKNHHSSNRRSGRSSNVHHDDNNLKNMTVIPIKNDPIAFKLAKRLRDNIHLKHSLPTIMPRGLINRGNWCYVNATMQALLACPPFYNLMREISETPGLFRQSTSTPIIDNFARYFVKFLPTDYKRQMKNVGNSYLEELLNTDPFEPTFIYDTLKHCGMIKNDAQRGHQEDAEEFLSSVLNGLNEEMIHLSKLLEETNDKISSVDKTNGFGLSNKSTSFDFELDDQLGLCHDVDDDDGVQDSSNDIWHEVGTTKHRSLPTRSAKIFSTSITEIFGGSTLDIRTVNKDKDSCGNRQPFFTLQLDIKPSSIKTLDDAIRWQTKSETIHGYTCSKTKQIVDASSQMFLENLPPILILHLKLFDYEIETGASKKLLKTIDFHENFEIPRECVTGKIDHRCRRYKLLAVVYHNGTEVINGHYITDVYHLGLNQWLRCDDSNIKVISLSKVLTGTEREGNLVPYLLFYRRYDTLHSNNSSSSSSSANNNNNNSVQPNNSGSKRSINSHTGNEFGHNHNHHHHHHHHHHHNNDQQSNKHQDLMLANNKFSSISRQQY</sequence>
<gene>
    <name evidence="10" type="ORF">HUG17_5618</name>
</gene>
<dbReference type="CDD" id="cd02257">
    <property type="entry name" value="Peptidase_C19"/>
    <property type="match status" value="1"/>
</dbReference>
<dbReference type="GO" id="GO:0005634">
    <property type="term" value="C:nucleus"/>
    <property type="evidence" value="ECO:0007669"/>
    <property type="project" value="TreeGrafter"/>
</dbReference>
<feature type="compositionally biased region" description="Low complexity" evidence="8">
    <location>
        <begin position="131"/>
        <end position="148"/>
    </location>
</feature>
<dbReference type="InterPro" id="IPR018200">
    <property type="entry name" value="USP_CS"/>
</dbReference>
<comment type="similarity">
    <text evidence="2">Belongs to the peptidase C19 family. USP10 subfamily.</text>
</comment>
<dbReference type="GO" id="GO:0004843">
    <property type="term" value="F:cysteine-type deubiquitinase activity"/>
    <property type="evidence" value="ECO:0007669"/>
    <property type="project" value="UniProtKB-EC"/>
</dbReference>
<evidence type="ECO:0000256" key="5">
    <source>
        <dbReference type="ARBA" id="ARBA00022786"/>
    </source>
</evidence>
<keyword evidence="4" id="KW-0645">Protease</keyword>
<dbReference type="PANTHER" id="PTHR24006:SF687">
    <property type="entry name" value="UBIQUITIN CARBOXYL-TERMINAL HYDROLASE 10"/>
    <property type="match status" value="1"/>
</dbReference>
<dbReference type="Gene3D" id="3.90.70.10">
    <property type="entry name" value="Cysteine proteinases"/>
    <property type="match status" value="1"/>
</dbReference>
<dbReference type="InterPro" id="IPR028889">
    <property type="entry name" value="USP"/>
</dbReference>
<feature type="region of interest" description="Disordered" evidence="8">
    <location>
        <begin position="311"/>
        <end position="351"/>
    </location>
</feature>
<evidence type="ECO:0000256" key="6">
    <source>
        <dbReference type="ARBA" id="ARBA00022801"/>
    </source>
</evidence>
<keyword evidence="5" id="KW-0833">Ubl conjugation pathway</keyword>
<evidence type="ECO:0000313" key="10">
    <source>
        <dbReference type="EMBL" id="KAH7642573.1"/>
    </source>
</evidence>
<dbReference type="AlphaFoldDB" id="A0A9D4P213"/>
<comment type="caution">
    <text evidence="10">The sequence shown here is derived from an EMBL/GenBank/DDBJ whole genome shotgun (WGS) entry which is preliminary data.</text>
</comment>
<feature type="region of interest" description="Disordered" evidence="8">
    <location>
        <begin position="1003"/>
        <end position="1063"/>
    </location>
</feature>
<feature type="compositionally biased region" description="Basic residues" evidence="8">
    <location>
        <begin position="1042"/>
        <end position="1055"/>
    </location>
</feature>
<evidence type="ECO:0000259" key="9">
    <source>
        <dbReference type="PROSITE" id="PS50235"/>
    </source>
</evidence>
<keyword evidence="7" id="KW-0788">Thiol protease</keyword>
<dbReference type="EMBL" id="SDOV01000004">
    <property type="protein sequence ID" value="KAH7642573.1"/>
    <property type="molecule type" value="Genomic_DNA"/>
</dbReference>
<dbReference type="Proteomes" id="UP000828236">
    <property type="component" value="Unassembled WGS sequence"/>
</dbReference>
<reference evidence="10" key="1">
    <citation type="submission" date="2020-06" db="EMBL/GenBank/DDBJ databases">
        <authorList>
            <person name="Ji K."/>
            <person name="Li J."/>
        </authorList>
    </citation>
    <scope>NUCLEOTIDE SEQUENCE</scope>
    <source>
        <strain evidence="10">JKM2019</strain>
        <tissue evidence="10">Whole body</tissue>
    </source>
</reference>
<evidence type="ECO:0000256" key="1">
    <source>
        <dbReference type="ARBA" id="ARBA00000707"/>
    </source>
</evidence>
<evidence type="ECO:0000256" key="8">
    <source>
        <dbReference type="SAM" id="MobiDB-lite"/>
    </source>
</evidence>
<dbReference type="GO" id="GO:0005829">
    <property type="term" value="C:cytosol"/>
    <property type="evidence" value="ECO:0007669"/>
    <property type="project" value="TreeGrafter"/>
</dbReference>
<proteinExistence type="inferred from homology"/>
<comment type="catalytic activity">
    <reaction evidence="1">
        <text>Thiol-dependent hydrolysis of ester, thioester, amide, peptide and isopeptide bonds formed by the C-terminal Gly of ubiquitin (a 76-residue protein attached to proteins as an intracellular targeting signal).</text>
        <dbReference type="EC" id="3.4.19.12"/>
    </reaction>
</comment>
<dbReference type="Pfam" id="PF00443">
    <property type="entry name" value="UCH"/>
    <property type="match status" value="1"/>
</dbReference>
<dbReference type="GO" id="GO:0016579">
    <property type="term" value="P:protein deubiquitination"/>
    <property type="evidence" value="ECO:0007669"/>
    <property type="project" value="InterPro"/>
</dbReference>
<evidence type="ECO:0000256" key="7">
    <source>
        <dbReference type="ARBA" id="ARBA00022807"/>
    </source>
</evidence>
<feature type="domain" description="USP" evidence="9">
    <location>
        <begin position="594"/>
        <end position="997"/>
    </location>
</feature>
<dbReference type="PANTHER" id="PTHR24006">
    <property type="entry name" value="UBIQUITIN CARBOXYL-TERMINAL HYDROLASE"/>
    <property type="match status" value="1"/>
</dbReference>
<feature type="compositionally biased region" description="Polar residues" evidence="8">
    <location>
        <begin position="324"/>
        <end position="344"/>
    </location>
</feature>
<feature type="region of interest" description="Disordered" evidence="8">
    <location>
        <begin position="398"/>
        <end position="418"/>
    </location>
</feature>
<name>A0A9D4P213_DERFA</name>
<reference evidence="10" key="2">
    <citation type="journal article" date="2021" name="World Allergy Organ. J.">
        <title>Chromosome-level assembly of Dermatophagoides farinae genome and transcriptome reveals two novel allergens Der f 37 and Der f 39.</title>
        <authorList>
            <person name="Chen J."/>
            <person name="Cai Z."/>
            <person name="Fan D."/>
            <person name="Hu J."/>
            <person name="Hou Y."/>
            <person name="He Y."/>
            <person name="Zhang Z."/>
            <person name="Zhao Z."/>
            <person name="Gao P."/>
            <person name="Hu W."/>
            <person name="Sun J."/>
            <person name="Li J."/>
            <person name="Ji K."/>
        </authorList>
    </citation>
    <scope>NUCLEOTIDE SEQUENCE</scope>
    <source>
        <strain evidence="10">JKM2019</strain>
    </source>
</reference>